<feature type="transmembrane region" description="Helical" evidence="1">
    <location>
        <begin position="433"/>
        <end position="458"/>
    </location>
</feature>
<feature type="transmembrane region" description="Helical" evidence="1">
    <location>
        <begin position="518"/>
        <end position="537"/>
    </location>
</feature>
<feature type="transmembrane region" description="Helical" evidence="1">
    <location>
        <begin position="243"/>
        <end position="265"/>
    </location>
</feature>
<evidence type="ECO:0000256" key="1">
    <source>
        <dbReference type="SAM" id="Phobius"/>
    </source>
</evidence>
<feature type="domain" description="Peptidase M1 membrane alanine aminopeptidase" evidence="2">
    <location>
        <begin position="859"/>
        <end position="1056"/>
    </location>
</feature>
<feature type="transmembrane region" description="Helical" evidence="1">
    <location>
        <begin position="353"/>
        <end position="375"/>
    </location>
</feature>
<sequence length="1187" mass="134955">MIANMMRFEWRYFTRQPSFIVTSLVFFLLPFLAVTIDNVQIGASSNVNINSPVAIAQTLLVFGIFGMFLVVNFVANTAIRNDVSAMNEIIITKPLSAFKYQLGRFLGAYAVCLTVFSMIPLALIVGSMMPWLDQERVGAFSLMAYVAPFVVFSITTLFFLSTVFYAAALRFRSMMAVYLVALGIFMLYVISGQVFSDPGQREWVSLLDPFALNTFDDIIRYWTPSERNTQIVGLTDAVLLNRALWLSLGVVILLTMGRLFAGLALPNKNLKLKKSGPKIAPPLNNAIDATYSNNKAGAQFFARLRFELKQVFFSPAFGFLMLFCGFSLISILIDPQGIYGAPNWPLTQYMVELIQGAFGLAIIIIITYYSAEVVWRERTVGMGDIVDSMPVSNLTFWLSKIIAVSLVIVAVHFVGMAATVLNQAAKGYAYFDFSQYFISLLYFQALPWILLVVLAFLFQALSPNKYVGMLAFVGFFFISLTFRELGLEHNMFRYRFSPSMQYSDMNGYGWALTTQHYYMFYWGALALVFSALSFGLWQRGPQSSIKERFAMLGYQLGGTGRAMVVVATLLFVGSGTIIHYNTTVTNEFMNSEARMDLQAEYENTFAQFEDAPVPMVSAVDINVAIFPESRRLETIAKLKMVNRSEKPIERFLINLPQYSSDIRINIEGGKLSALDERFDTAWLEFETPLPVGAEIEGEISLVRQHFGFKDRGEDTTLVKNGTFINNFELLPTFGVNQSYFISDRHERRKRDLPPPRRAHPLEDESRYNESFFGAHIGLIDFSATLSTSANQIAIAPGYLAKYWTEGERNYFRYEMDSPMINFYNVMSADLELKTQVHNGVEISVYYHRTHAWNVDRMIESVRDSIDLFSEAFGPYQHKQLRVIEFPGYRTFAQSFANTVPYSERIGFITDLRDPDNIDPVYYITAHEVAHQWFGHQLNAANVQGSAILSESLSQYAALLVMQQKYGESKIREFLSFELDTYLQGRTQEALDEMPLMRAENQQYIHYNKGSVVMMAIADRIGIASMNEALRGLIERFKFSRGRQPTTLDLLAAIKAQSPSEHHKFIEQQFEQISIYDLRLKDVQIAKSEDNRYQVTFDISAAQFSADGKGEENEERFEDYVDIVLFANDPDDFSGENEILYRKKHLLKQGDNQVRVELESLPAYAGVDPFVRYIDRETRDNIMPVPAL</sequence>
<dbReference type="RefSeq" id="WP_382406376.1">
    <property type="nucleotide sequence ID" value="NZ_JBHSGU010000002.1"/>
</dbReference>
<dbReference type="Gene3D" id="1.10.390.10">
    <property type="entry name" value="Neutral Protease Domain 2"/>
    <property type="match status" value="1"/>
</dbReference>
<feature type="transmembrane region" description="Helical" evidence="1">
    <location>
        <begin position="105"/>
        <end position="125"/>
    </location>
</feature>
<keyword evidence="1" id="KW-0812">Transmembrane</keyword>
<name>A0ABV9LSZ3_9ALTE</name>
<feature type="transmembrane region" description="Helical" evidence="1">
    <location>
        <begin position="396"/>
        <end position="421"/>
    </location>
</feature>
<organism evidence="3 4">
    <name type="scientific">Glaciecola siphonariae</name>
    <dbReference type="NCBI Taxonomy" id="521012"/>
    <lineage>
        <taxon>Bacteria</taxon>
        <taxon>Pseudomonadati</taxon>
        <taxon>Pseudomonadota</taxon>
        <taxon>Gammaproteobacteria</taxon>
        <taxon>Alteromonadales</taxon>
        <taxon>Alteromonadaceae</taxon>
        <taxon>Glaciecola</taxon>
    </lineage>
</organism>
<reference evidence="4" key="1">
    <citation type="journal article" date="2019" name="Int. J. Syst. Evol. Microbiol.">
        <title>The Global Catalogue of Microorganisms (GCM) 10K type strain sequencing project: providing services to taxonomists for standard genome sequencing and annotation.</title>
        <authorList>
            <consortium name="The Broad Institute Genomics Platform"/>
            <consortium name="The Broad Institute Genome Sequencing Center for Infectious Disease"/>
            <person name="Wu L."/>
            <person name="Ma J."/>
        </authorList>
    </citation>
    <scope>NUCLEOTIDE SEQUENCE [LARGE SCALE GENOMIC DNA]</scope>
    <source>
        <strain evidence="4">KACC 12507</strain>
    </source>
</reference>
<gene>
    <name evidence="3" type="ORF">ACFO4O_05640</name>
</gene>
<dbReference type="GO" id="GO:0004177">
    <property type="term" value="F:aminopeptidase activity"/>
    <property type="evidence" value="ECO:0007669"/>
    <property type="project" value="UniProtKB-KW"/>
</dbReference>
<dbReference type="InterPro" id="IPR027268">
    <property type="entry name" value="Peptidase_M4/M1_CTD_sf"/>
</dbReference>
<proteinExistence type="predicted"/>
<evidence type="ECO:0000313" key="4">
    <source>
        <dbReference type="Proteomes" id="UP001595897"/>
    </source>
</evidence>
<accession>A0ABV9LSZ3</accession>
<feature type="transmembrane region" description="Helical" evidence="1">
    <location>
        <begin position="49"/>
        <end position="75"/>
    </location>
</feature>
<feature type="transmembrane region" description="Helical" evidence="1">
    <location>
        <begin position="311"/>
        <end position="333"/>
    </location>
</feature>
<dbReference type="Pfam" id="PF01433">
    <property type="entry name" value="Peptidase_M1"/>
    <property type="match status" value="1"/>
</dbReference>
<comment type="caution">
    <text evidence="3">The sequence shown here is derived from an EMBL/GenBank/DDBJ whole genome shotgun (WGS) entry which is preliminary data.</text>
</comment>
<feature type="transmembrane region" description="Helical" evidence="1">
    <location>
        <begin position="558"/>
        <end position="580"/>
    </location>
</feature>
<evidence type="ECO:0000313" key="3">
    <source>
        <dbReference type="EMBL" id="MFC4699637.1"/>
    </source>
</evidence>
<feature type="transmembrane region" description="Helical" evidence="1">
    <location>
        <begin position="175"/>
        <end position="195"/>
    </location>
</feature>
<feature type="transmembrane region" description="Helical" evidence="1">
    <location>
        <begin position="465"/>
        <end position="482"/>
    </location>
</feature>
<dbReference type="SUPFAM" id="SSF55486">
    <property type="entry name" value="Metalloproteases ('zincins'), catalytic domain"/>
    <property type="match status" value="1"/>
</dbReference>
<keyword evidence="1" id="KW-1133">Transmembrane helix</keyword>
<evidence type="ECO:0000259" key="2">
    <source>
        <dbReference type="Pfam" id="PF01433"/>
    </source>
</evidence>
<dbReference type="InterPro" id="IPR014782">
    <property type="entry name" value="Peptidase_M1_dom"/>
</dbReference>
<keyword evidence="3" id="KW-0378">Hydrolase</keyword>
<protein>
    <submittedName>
        <fullName evidence="3">ABC transporter permease/M1 family aminopeptidase</fullName>
    </submittedName>
</protein>
<keyword evidence="3" id="KW-0645">Protease</keyword>
<feature type="transmembrane region" description="Helical" evidence="1">
    <location>
        <begin position="145"/>
        <end position="168"/>
    </location>
</feature>
<dbReference type="Proteomes" id="UP001595897">
    <property type="component" value="Unassembled WGS sequence"/>
</dbReference>
<keyword evidence="3" id="KW-0031">Aminopeptidase</keyword>
<keyword evidence="4" id="KW-1185">Reference proteome</keyword>
<keyword evidence="1" id="KW-0472">Membrane</keyword>
<dbReference type="EMBL" id="JBHSGU010000002">
    <property type="protein sequence ID" value="MFC4699637.1"/>
    <property type="molecule type" value="Genomic_DNA"/>
</dbReference>